<dbReference type="AlphaFoldDB" id="A0A2T1HW72"/>
<evidence type="ECO:0000313" key="4">
    <source>
        <dbReference type="EMBL" id="PSC05923.1"/>
    </source>
</evidence>
<name>A0A2T1HW72_9HYPH</name>
<evidence type="ECO:0000313" key="5">
    <source>
        <dbReference type="Proteomes" id="UP000239772"/>
    </source>
</evidence>
<evidence type="ECO:0000256" key="1">
    <source>
        <dbReference type="ARBA" id="ARBA00023163"/>
    </source>
</evidence>
<dbReference type="EMBL" id="PVZS01000005">
    <property type="protein sequence ID" value="PSC05923.1"/>
    <property type="molecule type" value="Genomic_DNA"/>
</dbReference>
<dbReference type="GO" id="GO:0006355">
    <property type="term" value="P:regulation of DNA-templated transcription"/>
    <property type="evidence" value="ECO:0007669"/>
    <property type="project" value="InterPro"/>
</dbReference>
<dbReference type="PROSITE" id="PS51913">
    <property type="entry name" value="HTH_HARE"/>
    <property type="match status" value="1"/>
</dbReference>
<feature type="domain" description="HTH HARE-type" evidence="3">
    <location>
        <begin position="70"/>
        <end position="138"/>
    </location>
</feature>
<proteinExistence type="predicted"/>
<dbReference type="Proteomes" id="UP000239772">
    <property type="component" value="Unassembled WGS sequence"/>
</dbReference>
<feature type="region of interest" description="Disordered" evidence="2">
    <location>
        <begin position="133"/>
        <end position="159"/>
    </location>
</feature>
<protein>
    <recommendedName>
        <fullName evidence="3">HTH HARE-type domain-containing protein</fullName>
    </recommendedName>
</protein>
<comment type="caution">
    <text evidence="4">The sequence shown here is derived from an EMBL/GenBank/DDBJ whole genome shotgun (WGS) entry which is preliminary data.</text>
</comment>
<dbReference type="InterPro" id="IPR007759">
    <property type="entry name" value="Asxl_HARE-HTH"/>
</dbReference>
<evidence type="ECO:0000256" key="2">
    <source>
        <dbReference type="SAM" id="MobiDB-lite"/>
    </source>
</evidence>
<sequence>MKDVVKALSDLIDGLRSNLMNSSEEYRLLVALEKTMAELRTEKPKSGERQTVQIPSALQAKIATHAAPSKSLRTSVYEILSESDQPLPIGEILHRLTEKGVVLNSRNPRAALSSNLSQDERFENGFVDGRPMWRLKEEAPQDAEPAAPVRSRPEKAKTR</sequence>
<reference evidence="5" key="1">
    <citation type="submission" date="2018-03" db="EMBL/GenBank/DDBJ databases">
        <authorList>
            <person name="Sun L."/>
            <person name="Liu H."/>
            <person name="Chen W."/>
            <person name="Huang K."/>
            <person name="Liu W."/>
            <person name="Gao X."/>
        </authorList>
    </citation>
    <scope>NUCLEOTIDE SEQUENCE [LARGE SCALE GENOMIC DNA]</scope>
    <source>
        <strain evidence="5">SH9</strain>
    </source>
</reference>
<accession>A0A2T1HW72</accession>
<evidence type="ECO:0000259" key="3">
    <source>
        <dbReference type="PROSITE" id="PS51913"/>
    </source>
</evidence>
<dbReference type="RefSeq" id="WP_106335762.1">
    <property type="nucleotide sequence ID" value="NZ_PVZS01000005.1"/>
</dbReference>
<organism evidence="4 5">
    <name type="scientific">Alsobacter soli</name>
    <dbReference type="NCBI Taxonomy" id="2109933"/>
    <lineage>
        <taxon>Bacteria</taxon>
        <taxon>Pseudomonadati</taxon>
        <taxon>Pseudomonadota</taxon>
        <taxon>Alphaproteobacteria</taxon>
        <taxon>Hyphomicrobiales</taxon>
        <taxon>Alsobacteraceae</taxon>
        <taxon>Alsobacter</taxon>
    </lineage>
</organism>
<keyword evidence="1" id="KW-0804">Transcription</keyword>
<gene>
    <name evidence="4" type="ORF">SLNSH_05960</name>
</gene>
<keyword evidence="5" id="KW-1185">Reference proteome</keyword>